<name>A0A1I4R2E9_9GAMM</name>
<sequence length="236" mass="25298">MTDPLTMSTCCPPDSREVVPVIRCAGRWLSRIAPETAMAETVAGFIRRRFLQAYGADPALRIPSLLALTTSQGSLLAAVGVRNAGRERLFLEDYLSVPVEAVMPLPGTERLKIAEIAHLAGVEAGVSRYLFASLSVWLDSAGYDWVVCTGTDQLRNSFHRLGIGTQVLAKADPARLPDGGAGWGRYYDHHPVVMAIHVAEGMSAMRQAGLLRLVQPVTRDAGDAITVAGGAYGRLA</sequence>
<evidence type="ECO:0000313" key="2">
    <source>
        <dbReference type="Proteomes" id="UP000199339"/>
    </source>
</evidence>
<dbReference type="AlphaFoldDB" id="A0A1I4R2E9"/>
<dbReference type="Proteomes" id="UP000199339">
    <property type="component" value="Unassembled WGS sequence"/>
</dbReference>
<proteinExistence type="predicted"/>
<organism evidence="1 2">
    <name type="scientific">Marinobacter pelagius</name>
    <dbReference type="NCBI Taxonomy" id="379482"/>
    <lineage>
        <taxon>Bacteria</taxon>
        <taxon>Pseudomonadati</taxon>
        <taxon>Pseudomonadota</taxon>
        <taxon>Gammaproteobacteria</taxon>
        <taxon>Pseudomonadales</taxon>
        <taxon>Marinobacteraceae</taxon>
        <taxon>Marinobacter</taxon>
    </lineage>
</organism>
<keyword evidence="2" id="KW-1185">Reference proteome</keyword>
<protein>
    <submittedName>
        <fullName evidence="1">Thermostable hemolysin</fullName>
    </submittedName>
</protein>
<dbReference type="EMBL" id="FOUR01000001">
    <property type="protein sequence ID" value="SFM46110.1"/>
    <property type="molecule type" value="Genomic_DNA"/>
</dbReference>
<evidence type="ECO:0000313" key="1">
    <source>
        <dbReference type="EMBL" id="SFM46110.1"/>
    </source>
</evidence>
<dbReference type="Pfam" id="PF12261">
    <property type="entry name" value="T_hemolysin"/>
    <property type="match status" value="1"/>
</dbReference>
<dbReference type="InterPro" id="IPR022050">
    <property type="entry name" value="T_hemolysin"/>
</dbReference>
<accession>A0A1I4R2E9</accession>
<gene>
    <name evidence="1" type="ORF">SAMN04487961_0342</name>
</gene>
<dbReference type="RefSeq" id="WP_175497185.1">
    <property type="nucleotide sequence ID" value="NZ_FOUR01000001.1"/>
</dbReference>
<reference evidence="2" key="1">
    <citation type="submission" date="2016-10" db="EMBL/GenBank/DDBJ databases">
        <authorList>
            <person name="Varghese N."/>
            <person name="Submissions S."/>
        </authorList>
    </citation>
    <scope>NUCLEOTIDE SEQUENCE [LARGE SCALE GENOMIC DNA]</scope>
    <source>
        <strain evidence="2">CGMCC 1.6775</strain>
    </source>
</reference>